<evidence type="ECO:0000313" key="2">
    <source>
        <dbReference type="EMBL" id="QII12009.1"/>
    </source>
</evidence>
<reference evidence="4" key="4">
    <citation type="submission" date="2017-10" db="EMBL/GenBank/DDBJ databases">
        <authorList>
            <person name="Frank J."/>
        </authorList>
    </citation>
    <scope>NUCLEOTIDE SEQUENCE [LARGE SCALE GENOMIC DNA]</scope>
</reference>
<dbReference type="EMBL" id="CT573071">
    <property type="protein sequence ID" value="CAJ73434.1"/>
    <property type="molecule type" value="Genomic_DNA"/>
</dbReference>
<reference evidence="1" key="2">
    <citation type="submission" date="2006-01" db="EMBL/GenBank/DDBJ databases">
        <authorList>
            <person name="Genoscope"/>
        </authorList>
    </citation>
    <scope>NUCLEOTIDE SEQUENCE</scope>
</reference>
<reference evidence="1" key="1">
    <citation type="journal article" date="2006" name="Nature">
        <title>Deciphering the evolution and metabolism of an anammox bacterium from a community genome.</title>
        <authorList>
            <person name="Strous M."/>
            <person name="Pelletier E."/>
            <person name="Mangenot S."/>
            <person name="Rattei T."/>
            <person name="Lehner A."/>
            <person name="Taylor M.W."/>
            <person name="Horn M."/>
            <person name="Daims H."/>
            <person name="Bartol-Mavel D."/>
            <person name="Wincker P."/>
            <person name="Barbe V."/>
            <person name="Fonknechten N."/>
            <person name="Vallenet D."/>
            <person name="Segurens B."/>
            <person name="Schenowitz-Truong C."/>
            <person name="Medigue C."/>
            <person name="Collingro A."/>
            <person name="Snel B."/>
            <person name="Dutilh B.E."/>
            <person name="OpDenCamp H.J.M."/>
            <person name="vanDerDrift C."/>
            <person name="Cirpus I."/>
            <person name="vanDePas-Schoonen K.T."/>
            <person name="Harhangi H.R."/>
            <person name="vanNiftrik L."/>
            <person name="Schmid M."/>
            <person name="Keltjens J."/>
            <person name="vanDeVossenberg J."/>
            <person name="Kartal B."/>
            <person name="Meier H."/>
            <person name="Frishman D."/>
            <person name="Huynen M.A."/>
            <person name="Mewes H."/>
            <person name="Weissenbach J."/>
            <person name="Jetten M.S.M."/>
            <person name="Wagner M."/>
            <person name="LePaslier D."/>
        </authorList>
    </citation>
    <scope>NUCLEOTIDE SEQUENCE</scope>
</reference>
<name>Q1Q776_KUEST</name>
<evidence type="ECO:0000313" key="4">
    <source>
        <dbReference type="Proteomes" id="UP000221734"/>
    </source>
</evidence>
<dbReference type="AlphaFoldDB" id="Q1Q776"/>
<proteinExistence type="predicted"/>
<gene>
    <name evidence="2" type="ORF">KsCSTR_26300</name>
    <name evidence="3" type="ORF">KSMBR1_3965</name>
    <name evidence="1" type="ORF">kuste2685</name>
</gene>
<evidence type="ECO:0000313" key="1">
    <source>
        <dbReference type="EMBL" id="CAJ73434.1"/>
    </source>
</evidence>
<reference evidence="3" key="3">
    <citation type="submission" date="2017-10" db="EMBL/GenBank/DDBJ databases">
        <authorList>
            <person name="Banno H."/>
            <person name="Chua N.-H."/>
        </authorList>
    </citation>
    <scope>NUCLEOTIDE SEQUENCE [LARGE SCALE GENOMIC DNA]</scope>
    <source>
        <strain evidence="3">Kuenenia_mbr1_ru-nijmegen</strain>
    </source>
</reference>
<reference evidence="2 5" key="5">
    <citation type="submission" date="2020-02" db="EMBL/GenBank/DDBJ databases">
        <title>Newly sequenced genome of strain CSTR1 showed variability in Candidatus Kuenenia stuttgartiensis genomes.</title>
        <authorList>
            <person name="Ding C."/>
            <person name="Adrian L."/>
        </authorList>
    </citation>
    <scope>NUCLEOTIDE SEQUENCE [LARGE SCALE GENOMIC DNA]</scope>
    <source>
        <strain evidence="2 5">CSTR1</strain>
    </source>
</reference>
<dbReference type="Proteomes" id="UP000221734">
    <property type="component" value="Chromosome Kuenenia_stuttgartiensis_MBR1"/>
</dbReference>
<sequence>MYLQLPIVGTSILRRLAEEESPAAPATPIAGALAFSPSADGGVRGGLRKWPLKTRACVKQLNSY</sequence>
<organism evidence="1">
    <name type="scientific">Kuenenia stuttgartiensis</name>
    <dbReference type="NCBI Taxonomy" id="174633"/>
    <lineage>
        <taxon>Bacteria</taxon>
        <taxon>Pseudomonadati</taxon>
        <taxon>Planctomycetota</taxon>
        <taxon>Candidatus Brocadiia</taxon>
        <taxon>Candidatus Brocadiales</taxon>
        <taxon>Candidatus Brocadiaceae</taxon>
        <taxon>Candidatus Kuenenia</taxon>
    </lineage>
</organism>
<evidence type="ECO:0000313" key="5">
    <source>
        <dbReference type="Proteomes" id="UP000501926"/>
    </source>
</evidence>
<dbReference type="EMBL" id="LT934425">
    <property type="protein sequence ID" value="SOH06437.1"/>
    <property type="molecule type" value="Genomic_DNA"/>
</dbReference>
<dbReference type="KEGG" id="kst:KSMBR1_3965"/>
<accession>Q1Q776</accession>
<evidence type="ECO:0000313" key="3">
    <source>
        <dbReference type="EMBL" id="SOH06437.1"/>
    </source>
</evidence>
<keyword evidence="4" id="KW-1185">Reference proteome</keyword>
<protein>
    <submittedName>
        <fullName evidence="1">Uncharacterized protein</fullName>
    </submittedName>
</protein>
<dbReference type="Proteomes" id="UP000501926">
    <property type="component" value="Chromosome"/>
</dbReference>
<dbReference type="EMBL" id="CP049055">
    <property type="protein sequence ID" value="QII12009.1"/>
    <property type="molecule type" value="Genomic_DNA"/>
</dbReference>